<evidence type="ECO:0000256" key="7">
    <source>
        <dbReference type="SAM" id="Phobius"/>
    </source>
</evidence>
<dbReference type="InterPro" id="IPR049177">
    <property type="entry name" value="MgtC_SapB_SrpB_YhiD_N"/>
</dbReference>
<keyword evidence="3" id="KW-1003">Cell membrane</keyword>
<dbReference type="PANTHER" id="PTHR33778">
    <property type="entry name" value="PROTEIN MGTC"/>
    <property type="match status" value="1"/>
</dbReference>
<evidence type="ECO:0000256" key="1">
    <source>
        <dbReference type="ARBA" id="ARBA00004651"/>
    </source>
</evidence>
<evidence type="ECO:0000313" key="10">
    <source>
        <dbReference type="Proteomes" id="UP000283880"/>
    </source>
</evidence>
<evidence type="ECO:0000256" key="2">
    <source>
        <dbReference type="ARBA" id="ARBA00009298"/>
    </source>
</evidence>
<accession>A0A413FGN5</accession>
<dbReference type="InterPro" id="IPR003416">
    <property type="entry name" value="MgtC/SapB/SrpB/YhiD_fam"/>
</dbReference>
<feature type="transmembrane region" description="Helical" evidence="7">
    <location>
        <begin position="50"/>
        <end position="68"/>
    </location>
</feature>
<feature type="transmembrane region" description="Helical" evidence="7">
    <location>
        <begin position="20"/>
        <end position="38"/>
    </location>
</feature>
<dbReference type="EMBL" id="QSBM01000006">
    <property type="protein sequence ID" value="RGX29926.1"/>
    <property type="molecule type" value="Genomic_DNA"/>
</dbReference>
<evidence type="ECO:0000313" key="9">
    <source>
        <dbReference type="EMBL" id="RGX29926.1"/>
    </source>
</evidence>
<feature type="transmembrane region" description="Helical" evidence="7">
    <location>
        <begin position="111"/>
        <end position="129"/>
    </location>
</feature>
<keyword evidence="5 7" id="KW-1133">Transmembrane helix</keyword>
<name>A0A413FGN5_9FIRM</name>
<proteinExistence type="inferred from homology"/>
<keyword evidence="6 7" id="KW-0472">Membrane</keyword>
<comment type="similarity">
    <text evidence="2">Belongs to the MgtC/SapB family.</text>
</comment>
<comment type="caution">
    <text evidence="9">The sequence shown here is derived from an EMBL/GenBank/DDBJ whole genome shotgun (WGS) entry which is preliminary data.</text>
</comment>
<keyword evidence="4 7" id="KW-0812">Transmembrane</keyword>
<dbReference type="AlphaFoldDB" id="A0A413FGN5"/>
<protein>
    <submittedName>
        <fullName evidence="9">MgtC/SapB family protein</fullName>
    </submittedName>
</protein>
<comment type="subcellular location">
    <subcellularLocation>
        <location evidence="1">Cell membrane</location>
        <topology evidence="1">Multi-pass membrane protein</topology>
    </subcellularLocation>
</comment>
<dbReference type="OrthoDB" id="9811198at2"/>
<dbReference type="PANTHER" id="PTHR33778:SF1">
    <property type="entry name" value="MAGNESIUM TRANSPORTER YHID-RELATED"/>
    <property type="match status" value="1"/>
</dbReference>
<evidence type="ECO:0000256" key="6">
    <source>
        <dbReference type="ARBA" id="ARBA00023136"/>
    </source>
</evidence>
<dbReference type="RefSeq" id="WP_007710388.1">
    <property type="nucleotide sequence ID" value="NZ_BAABXR010000001.1"/>
</dbReference>
<feature type="transmembrane region" description="Helical" evidence="7">
    <location>
        <begin position="80"/>
        <end position="99"/>
    </location>
</feature>
<evidence type="ECO:0000256" key="3">
    <source>
        <dbReference type="ARBA" id="ARBA00022475"/>
    </source>
</evidence>
<sequence length="235" mass="25713">MEELLIWEEITELRELNSLSVFVRLMLSMTLGGVLGVEREQKRRPAGFRTYVIVCLGSTLVMMTNQYAHLYMGAPDPTRIAAQVVSGIGFLGAGTILVTKNNQVRGLTTAAGLWAAAALGLAVGCGFYSGAIMGFLAILISIKVLHTVDYLIYRKSPVVSLYAEVDDIKSVSCLLSYAREHGMALGDLEITKQKQMNGGGICIRGTIRMEQRKPHDVIIQEFGQLPGVSYVEELR</sequence>
<organism evidence="9 10">
    <name type="scientific">Enterocloster asparagiformis</name>
    <dbReference type="NCBI Taxonomy" id="333367"/>
    <lineage>
        <taxon>Bacteria</taxon>
        <taxon>Bacillati</taxon>
        <taxon>Bacillota</taxon>
        <taxon>Clostridia</taxon>
        <taxon>Lachnospirales</taxon>
        <taxon>Lachnospiraceae</taxon>
        <taxon>Enterocloster</taxon>
    </lineage>
</organism>
<reference evidence="9 10" key="1">
    <citation type="submission" date="2018-08" db="EMBL/GenBank/DDBJ databases">
        <title>A genome reference for cultivated species of the human gut microbiota.</title>
        <authorList>
            <person name="Zou Y."/>
            <person name="Xue W."/>
            <person name="Luo G."/>
        </authorList>
    </citation>
    <scope>NUCLEOTIDE SEQUENCE [LARGE SCALE GENOMIC DNA]</scope>
    <source>
        <strain evidence="9 10">AF04-15</strain>
    </source>
</reference>
<dbReference type="GO" id="GO:0005886">
    <property type="term" value="C:plasma membrane"/>
    <property type="evidence" value="ECO:0007669"/>
    <property type="project" value="UniProtKB-SubCell"/>
</dbReference>
<dbReference type="Proteomes" id="UP000283880">
    <property type="component" value="Unassembled WGS sequence"/>
</dbReference>
<evidence type="ECO:0000259" key="8">
    <source>
        <dbReference type="Pfam" id="PF02308"/>
    </source>
</evidence>
<gene>
    <name evidence="9" type="ORF">DWV29_09455</name>
</gene>
<dbReference type="PRINTS" id="PR01837">
    <property type="entry name" value="MGTCSAPBPROT"/>
</dbReference>
<evidence type="ECO:0000256" key="5">
    <source>
        <dbReference type="ARBA" id="ARBA00022989"/>
    </source>
</evidence>
<dbReference type="Pfam" id="PF02308">
    <property type="entry name" value="MgtC"/>
    <property type="match status" value="1"/>
</dbReference>
<feature type="domain" description="MgtC/SapB/SrpB/YhiD N-terminal" evidence="8">
    <location>
        <begin position="25"/>
        <end position="148"/>
    </location>
</feature>
<evidence type="ECO:0000256" key="4">
    <source>
        <dbReference type="ARBA" id="ARBA00022692"/>
    </source>
</evidence>